<comment type="caution">
    <text evidence="11">The sequence shown here is derived from an EMBL/GenBank/DDBJ whole genome shotgun (WGS) entry which is preliminary data.</text>
</comment>
<keyword evidence="6 9" id="KW-0418">Kinase</keyword>
<dbReference type="PANTHER" id="PTHR43442:SF3">
    <property type="entry name" value="GLUCONOKINASE-RELATED"/>
    <property type="match status" value="1"/>
</dbReference>
<dbReference type="SUPFAM" id="SSF52540">
    <property type="entry name" value="P-loop containing nucleoside triphosphate hydrolases"/>
    <property type="match status" value="1"/>
</dbReference>
<evidence type="ECO:0000256" key="9">
    <source>
        <dbReference type="RuleBase" id="RU363066"/>
    </source>
</evidence>
<dbReference type="AlphaFoldDB" id="A0AAD4HXU0"/>
<reference evidence="11" key="1">
    <citation type="submission" date="2023-02" db="EMBL/GenBank/DDBJ databases">
        <authorList>
            <person name="Palmer J.M."/>
        </authorList>
    </citation>
    <scope>NUCLEOTIDE SEQUENCE</scope>
    <source>
        <strain evidence="11">FW57</strain>
    </source>
</reference>
<evidence type="ECO:0000256" key="4">
    <source>
        <dbReference type="ARBA" id="ARBA00022679"/>
    </source>
</evidence>
<dbReference type="Proteomes" id="UP001197093">
    <property type="component" value="Unassembled WGS sequence"/>
</dbReference>
<dbReference type="InterPro" id="IPR027417">
    <property type="entry name" value="P-loop_NTPase"/>
</dbReference>
<evidence type="ECO:0000256" key="7">
    <source>
        <dbReference type="ARBA" id="ARBA00022840"/>
    </source>
</evidence>
<evidence type="ECO:0000313" key="12">
    <source>
        <dbReference type="Proteomes" id="UP001197093"/>
    </source>
</evidence>
<keyword evidence="7 9" id="KW-0067">ATP-binding</keyword>
<evidence type="ECO:0000256" key="2">
    <source>
        <dbReference type="ARBA" id="ARBA00008420"/>
    </source>
</evidence>
<evidence type="ECO:0000256" key="8">
    <source>
        <dbReference type="ARBA" id="ARBA00048090"/>
    </source>
</evidence>
<gene>
    <name evidence="11" type="ORF">NEMBOFW57_007893</name>
</gene>
<dbReference type="EC" id="2.7.1.12" evidence="3 9"/>
<evidence type="ECO:0000256" key="6">
    <source>
        <dbReference type="ARBA" id="ARBA00022777"/>
    </source>
</evidence>
<evidence type="ECO:0000256" key="1">
    <source>
        <dbReference type="ARBA" id="ARBA00004875"/>
    </source>
</evidence>
<evidence type="ECO:0000256" key="10">
    <source>
        <dbReference type="SAM" id="MobiDB-lite"/>
    </source>
</evidence>
<keyword evidence="4 9" id="KW-0808">Transferase</keyword>
<proteinExistence type="inferred from homology"/>
<dbReference type="CDD" id="cd02021">
    <property type="entry name" value="GntK"/>
    <property type="match status" value="1"/>
</dbReference>
<dbReference type="NCBIfam" id="TIGR01313">
    <property type="entry name" value="therm_gnt_kin"/>
    <property type="match status" value="1"/>
</dbReference>
<evidence type="ECO:0000256" key="3">
    <source>
        <dbReference type="ARBA" id="ARBA00012054"/>
    </source>
</evidence>
<feature type="region of interest" description="Disordered" evidence="10">
    <location>
        <begin position="1"/>
        <end position="20"/>
    </location>
</feature>
<keyword evidence="5 9" id="KW-0547">Nucleotide-binding</keyword>
<accession>A0AAD4HXU0</accession>
<comment type="catalytic activity">
    <reaction evidence="8 9">
        <text>D-gluconate + ATP = 6-phospho-D-gluconate + ADP + H(+)</text>
        <dbReference type="Rhea" id="RHEA:19433"/>
        <dbReference type="ChEBI" id="CHEBI:15378"/>
        <dbReference type="ChEBI" id="CHEBI:18391"/>
        <dbReference type="ChEBI" id="CHEBI:30616"/>
        <dbReference type="ChEBI" id="CHEBI:58759"/>
        <dbReference type="ChEBI" id="CHEBI:456216"/>
        <dbReference type="EC" id="2.7.1.12"/>
    </reaction>
</comment>
<comment type="pathway">
    <text evidence="1 9">Carbohydrate acid metabolism; D-gluconate degradation.</text>
</comment>
<sequence>MSSEQPPSNHSNSSNNQKKPRWIWFITGPTACGKTTVAKSLAQSLGFSFVEGDDYHPKANVEKMSHNIPLTTADRTAWLEALRDHESAQPPANAPTPHLAVTCSALKREYRDVLRAGGEHAGDLKVRFVFLDVEEEVLRERARARKGHFAGEGLVRSQMEALERPDGEGDVVLVDVGRRKQEDVEAEVERRVREAMGI</sequence>
<dbReference type="InterPro" id="IPR006001">
    <property type="entry name" value="Therm_gnt_kin"/>
</dbReference>
<name>A0AAD4HXU0_9PEZI</name>
<protein>
    <recommendedName>
        <fullName evidence="3 9">Gluconokinase</fullName>
        <ecNumber evidence="3 9">2.7.1.12</ecNumber>
    </recommendedName>
</protein>
<dbReference type="Gene3D" id="3.40.50.300">
    <property type="entry name" value="P-loop containing nucleotide triphosphate hydrolases"/>
    <property type="match status" value="1"/>
</dbReference>
<feature type="compositionally biased region" description="Low complexity" evidence="10">
    <location>
        <begin position="1"/>
        <end position="17"/>
    </location>
</feature>
<comment type="similarity">
    <text evidence="2 9">Belongs to the gluconokinase GntK/GntV family.</text>
</comment>
<dbReference type="GO" id="GO:0046316">
    <property type="term" value="F:gluconokinase activity"/>
    <property type="evidence" value="ECO:0007669"/>
    <property type="project" value="UniProtKB-EC"/>
</dbReference>
<keyword evidence="12" id="KW-1185">Reference proteome</keyword>
<dbReference type="GO" id="GO:0005975">
    <property type="term" value="P:carbohydrate metabolic process"/>
    <property type="evidence" value="ECO:0007669"/>
    <property type="project" value="InterPro"/>
</dbReference>
<dbReference type="Pfam" id="PF13671">
    <property type="entry name" value="AAA_33"/>
    <property type="match status" value="1"/>
</dbReference>
<evidence type="ECO:0000256" key="5">
    <source>
        <dbReference type="ARBA" id="ARBA00022741"/>
    </source>
</evidence>
<organism evidence="11 12">
    <name type="scientific">Staphylotrichum longicolle</name>
    <dbReference type="NCBI Taxonomy" id="669026"/>
    <lineage>
        <taxon>Eukaryota</taxon>
        <taxon>Fungi</taxon>
        <taxon>Dikarya</taxon>
        <taxon>Ascomycota</taxon>
        <taxon>Pezizomycotina</taxon>
        <taxon>Sordariomycetes</taxon>
        <taxon>Sordariomycetidae</taxon>
        <taxon>Sordariales</taxon>
        <taxon>Chaetomiaceae</taxon>
        <taxon>Staphylotrichum</taxon>
    </lineage>
</organism>
<dbReference type="PANTHER" id="PTHR43442">
    <property type="entry name" value="GLUCONOKINASE-RELATED"/>
    <property type="match status" value="1"/>
</dbReference>
<dbReference type="GO" id="GO:0005737">
    <property type="term" value="C:cytoplasm"/>
    <property type="evidence" value="ECO:0007669"/>
    <property type="project" value="TreeGrafter"/>
</dbReference>
<dbReference type="EMBL" id="JAHCVI010000003">
    <property type="protein sequence ID" value="KAG7288362.1"/>
    <property type="molecule type" value="Genomic_DNA"/>
</dbReference>
<dbReference type="GO" id="GO:0005524">
    <property type="term" value="F:ATP binding"/>
    <property type="evidence" value="ECO:0007669"/>
    <property type="project" value="UniProtKB-KW"/>
</dbReference>
<evidence type="ECO:0000313" key="11">
    <source>
        <dbReference type="EMBL" id="KAG7288362.1"/>
    </source>
</evidence>